<evidence type="ECO:0000313" key="11">
    <source>
        <dbReference type="EMBL" id="SEO80896.1"/>
    </source>
</evidence>
<accession>A0A1H8SQW3</accession>
<feature type="domain" description="Tripartite ATP-independent periplasmic transporters DctQ component" evidence="10">
    <location>
        <begin position="41"/>
        <end position="171"/>
    </location>
</feature>
<dbReference type="AlphaFoldDB" id="A0A1H8SQW3"/>
<dbReference type="GO" id="GO:0015740">
    <property type="term" value="P:C4-dicarboxylate transport"/>
    <property type="evidence" value="ECO:0007669"/>
    <property type="project" value="TreeGrafter"/>
</dbReference>
<evidence type="ECO:0000256" key="4">
    <source>
        <dbReference type="ARBA" id="ARBA00022519"/>
    </source>
</evidence>
<dbReference type="InterPro" id="IPR055348">
    <property type="entry name" value="DctQ"/>
</dbReference>
<dbReference type="PANTHER" id="PTHR35011">
    <property type="entry name" value="2,3-DIKETO-L-GULONATE TRAP TRANSPORTER SMALL PERMEASE PROTEIN YIAM"/>
    <property type="match status" value="1"/>
</dbReference>
<keyword evidence="4 9" id="KW-0997">Cell inner membrane</keyword>
<evidence type="ECO:0000313" key="12">
    <source>
        <dbReference type="Proteomes" id="UP000199657"/>
    </source>
</evidence>
<evidence type="ECO:0000256" key="9">
    <source>
        <dbReference type="RuleBase" id="RU369079"/>
    </source>
</evidence>
<dbReference type="STRING" id="406100.SAMN04488052_103133"/>
<keyword evidence="5 9" id="KW-0812">Transmembrane</keyword>
<evidence type="ECO:0000256" key="1">
    <source>
        <dbReference type="ARBA" id="ARBA00004429"/>
    </source>
</evidence>
<dbReference type="GO" id="GO:0005886">
    <property type="term" value="C:plasma membrane"/>
    <property type="evidence" value="ECO:0007669"/>
    <property type="project" value="UniProtKB-SubCell"/>
</dbReference>
<gene>
    <name evidence="11" type="ORF">SAMN04488052_103133</name>
</gene>
<reference evidence="11 12" key="1">
    <citation type="submission" date="2016-10" db="EMBL/GenBank/DDBJ databases">
        <authorList>
            <person name="de Groot N.N."/>
        </authorList>
    </citation>
    <scope>NUCLEOTIDE SEQUENCE [LARGE SCALE GENOMIC DNA]</scope>
    <source>
        <strain evidence="11 12">CGMCC 1.6291</strain>
    </source>
</reference>
<organism evidence="11 12">
    <name type="scientific">Aquisalimonas asiatica</name>
    <dbReference type="NCBI Taxonomy" id="406100"/>
    <lineage>
        <taxon>Bacteria</taxon>
        <taxon>Pseudomonadati</taxon>
        <taxon>Pseudomonadota</taxon>
        <taxon>Gammaproteobacteria</taxon>
        <taxon>Chromatiales</taxon>
        <taxon>Ectothiorhodospiraceae</taxon>
        <taxon>Aquisalimonas</taxon>
    </lineage>
</organism>
<name>A0A1H8SQW3_9GAMM</name>
<evidence type="ECO:0000256" key="5">
    <source>
        <dbReference type="ARBA" id="ARBA00022692"/>
    </source>
</evidence>
<dbReference type="RefSeq" id="WP_245753990.1">
    <property type="nucleotide sequence ID" value="NZ_FOEG01000003.1"/>
</dbReference>
<protein>
    <recommendedName>
        <fullName evidence="9">TRAP transporter small permease protein</fullName>
    </recommendedName>
</protein>
<keyword evidence="7 9" id="KW-0472">Membrane</keyword>
<dbReference type="Pfam" id="PF04290">
    <property type="entry name" value="DctQ"/>
    <property type="match status" value="1"/>
</dbReference>
<evidence type="ECO:0000256" key="2">
    <source>
        <dbReference type="ARBA" id="ARBA00022448"/>
    </source>
</evidence>
<evidence type="ECO:0000259" key="10">
    <source>
        <dbReference type="Pfam" id="PF04290"/>
    </source>
</evidence>
<feature type="transmembrane region" description="Helical" evidence="9">
    <location>
        <begin position="142"/>
        <end position="165"/>
    </location>
</feature>
<keyword evidence="2 9" id="KW-0813">Transport</keyword>
<evidence type="ECO:0000256" key="3">
    <source>
        <dbReference type="ARBA" id="ARBA00022475"/>
    </source>
</evidence>
<evidence type="ECO:0000256" key="8">
    <source>
        <dbReference type="ARBA" id="ARBA00038436"/>
    </source>
</evidence>
<keyword evidence="6 9" id="KW-1133">Transmembrane helix</keyword>
<comment type="subcellular location">
    <subcellularLocation>
        <location evidence="1 9">Cell inner membrane</location>
        <topology evidence="1 9">Multi-pass membrane protein</topology>
    </subcellularLocation>
</comment>
<comment type="similarity">
    <text evidence="8 9">Belongs to the TRAP transporter small permease family.</text>
</comment>
<comment type="function">
    <text evidence="9">Part of the tripartite ATP-independent periplasmic (TRAP) transport system.</text>
</comment>
<dbReference type="EMBL" id="FOEG01000003">
    <property type="protein sequence ID" value="SEO80896.1"/>
    <property type="molecule type" value="Genomic_DNA"/>
</dbReference>
<keyword evidence="3" id="KW-1003">Cell membrane</keyword>
<comment type="subunit">
    <text evidence="9">The complex comprises the extracytoplasmic solute receptor protein and the two transmembrane proteins.</text>
</comment>
<dbReference type="PANTHER" id="PTHR35011:SF2">
    <property type="entry name" value="2,3-DIKETO-L-GULONATE TRAP TRANSPORTER SMALL PERMEASE PROTEIN YIAM"/>
    <property type="match status" value="1"/>
</dbReference>
<sequence>MGAASPRQMRPRSPVEQVIRAIDRTLEYIEVTIVAGSIILMALIMVTHVLGRMMFRIGVPGRTEVTELLIVLITFVGVSYAVRRARHISMSAIYDTLRGPARKTMIVLISVGTGALLFYMAWEAAGYVETTYNRGRSTSALNIPLWMIYISMPIGFTLAGIQYWLTAFRNLTSPEFYRSFTELEGYDEVPDAAQQSEEQPKQ</sequence>
<feature type="transmembrane region" description="Helical" evidence="9">
    <location>
        <begin position="65"/>
        <end position="83"/>
    </location>
</feature>
<dbReference type="InterPro" id="IPR007387">
    <property type="entry name" value="TRAP_DctQ"/>
</dbReference>
<evidence type="ECO:0000256" key="7">
    <source>
        <dbReference type="ARBA" id="ARBA00023136"/>
    </source>
</evidence>
<evidence type="ECO:0000256" key="6">
    <source>
        <dbReference type="ARBA" id="ARBA00022989"/>
    </source>
</evidence>
<proteinExistence type="inferred from homology"/>
<dbReference type="Proteomes" id="UP000199657">
    <property type="component" value="Unassembled WGS sequence"/>
</dbReference>
<feature type="transmembrane region" description="Helical" evidence="9">
    <location>
        <begin position="104"/>
        <end position="122"/>
    </location>
</feature>
<keyword evidence="12" id="KW-1185">Reference proteome</keyword>
<feature type="transmembrane region" description="Helical" evidence="9">
    <location>
        <begin position="28"/>
        <end position="50"/>
    </location>
</feature>
<dbReference type="GO" id="GO:0022857">
    <property type="term" value="F:transmembrane transporter activity"/>
    <property type="evidence" value="ECO:0007669"/>
    <property type="project" value="UniProtKB-UniRule"/>
</dbReference>